<proteinExistence type="predicted"/>
<protein>
    <submittedName>
        <fullName evidence="1">Uncharacterized protein</fullName>
    </submittedName>
</protein>
<evidence type="ECO:0000313" key="2">
    <source>
        <dbReference type="Proteomes" id="UP001157137"/>
    </source>
</evidence>
<sequence>MMDASVQTAQCPGCGLTMPKQQISLTYSYNASEECYEKYSELTAYTLSHTGDDFIYQHVVDAYASQHSGNGMKSITTAFALIGLYYAVEHGFNGKQVQRVHTLLGRLKYPWDTLSLPQRSYSVTVMDVLNKPSGDKRDAMIREWMLDVWGCWSHQYAWVRSVCQGLLG</sequence>
<dbReference type="InterPro" id="IPR045990">
    <property type="entry name" value="DUF5946"/>
</dbReference>
<comment type="caution">
    <text evidence="1">The sequence shown here is derived from an EMBL/GenBank/DDBJ whole genome shotgun (WGS) entry which is preliminary data.</text>
</comment>
<gene>
    <name evidence="1" type="ORF">Heshes_23840</name>
</gene>
<dbReference type="Pfam" id="PF19371">
    <property type="entry name" value="DUF5946"/>
    <property type="match status" value="1"/>
</dbReference>
<dbReference type="RefSeq" id="WP_284227795.1">
    <property type="nucleotide sequence ID" value="NZ_BSRA01000015.1"/>
</dbReference>
<dbReference type="AlphaFoldDB" id="A0AA37U4T8"/>
<dbReference type="Proteomes" id="UP001157137">
    <property type="component" value="Unassembled WGS sequence"/>
</dbReference>
<evidence type="ECO:0000313" key="1">
    <source>
        <dbReference type="EMBL" id="GLV14700.1"/>
    </source>
</evidence>
<accession>A0AA37U4T8</accession>
<organism evidence="1 2">
    <name type="scientific">Alicyclobacillus hesperidum</name>
    <dbReference type="NCBI Taxonomy" id="89784"/>
    <lineage>
        <taxon>Bacteria</taxon>
        <taxon>Bacillati</taxon>
        <taxon>Bacillota</taxon>
        <taxon>Bacilli</taxon>
        <taxon>Bacillales</taxon>
        <taxon>Alicyclobacillaceae</taxon>
        <taxon>Alicyclobacillus</taxon>
    </lineage>
</organism>
<name>A0AA37U4T8_9BACL</name>
<reference evidence="1" key="1">
    <citation type="submission" date="2023-02" db="EMBL/GenBank/DDBJ databases">
        <title>Proposal of a novel subspecies: Alicyclobacillus hesperidum subspecies aegle.</title>
        <authorList>
            <person name="Goto K."/>
            <person name="Fujii T."/>
            <person name="Yasui K."/>
            <person name="Mochida K."/>
            <person name="Kato-Tanaka Y."/>
            <person name="Morohoshi S."/>
            <person name="An S.Y."/>
            <person name="Kasai H."/>
            <person name="Yokota A."/>
        </authorList>
    </citation>
    <scope>NUCLEOTIDE SEQUENCE</scope>
    <source>
        <strain evidence="1">DSM 12766</strain>
    </source>
</reference>
<dbReference type="EMBL" id="BSRA01000015">
    <property type="protein sequence ID" value="GLV14700.1"/>
    <property type="molecule type" value="Genomic_DNA"/>
</dbReference>